<sequence>MKILMINGTMRHGSSYHIGKMVIEKIAREEDQVIELFLPKDMPEYCRGCATCIMESEKKCPDYLMYMKRVTRMIDEADLLVFTSPVHVLHVTGALKVLLDHYGYRFMVHRPEESMFSKQAVCVTTGAGGGMRSTLKDIKSSLFFWGVARIYTYGIAVSAIRWEDVEMSIKEKIVNDVDQLALKLTRDTASVTPALKTKILFYIMRHIQQNGKHLPDVAYWKEKGWLGKARPWKKAAQKTGQEN</sequence>
<gene>
    <name evidence="2" type="ORF">GN277_11335</name>
</gene>
<dbReference type="Gene3D" id="3.40.50.360">
    <property type="match status" value="1"/>
</dbReference>
<dbReference type="PANTHER" id="PTHR43741">
    <property type="entry name" value="FMN-DEPENDENT NADH-AZOREDUCTASE 1"/>
    <property type="match status" value="1"/>
</dbReference>
<keyword evidence="3" id="KW-1185">Reference proteome</keyword>
<accession>A0A7X3SJ25</accession>
<comment type="caution">
    <text evidence="2">The sequence shown here is derived from an EMBL/GenBank/DDBJ whole genome shotgun (WGS) entry which is preliminary data.</text>
</comment>
<reference evidence="2 3" key="1">
    <citation type="submission" date="2019-12" db="EMBL/GenBank/DDBJ databases">
        <title>Sporaefaciens musculi gen. nov., sp. nov., a novel bacterium isolated from the caecum of an obese mouse.</title>
        <authorList>
            <person name="Rasmussen T.S."/>
            <person name="Streidl T."/>
            <person name="Hitch T.C.A."/>
            <person name="Wortmann E."/>
            <person name="Deptula P."/>
            <person name="Hansen M."/>
            <person name="Nielsen D.S."/>
            <person name="Clavel T."/>
            <person name="Vogensen F.K."/>
        </authorList>
    </citation>
    <scope>NUCLEOTIDE SEQUENCE [LARGE SCALE GENOMIC DNA]</scope>
    <source>
        <strain evidence="2 3">WCA-9-b2</strain>
    </source>
</reference>
<organism evidence="2 3">
    <name type="scientific">Sporofaciens musculi</name>
    <dbReference type="NCBI Taxonomy" id="2681861"/>
    <lineage>
        <taxon>Bacteria</taxon>
        <taxon>Bacillati</taxon>
        <taxon>Bacillota</taxon>
        <taxon>Clostridia</taxon>
        <taxon>Lachnospirales</taxon>
        <taxon>Lachnospiraceae</taxon>
        <taxon>Sporofaciens</taxon>
    </lineage>
</organism>
<proteinExistence type="predicted"/>
<dbReference type="EMBL" id="WUQX01000001">
    <property type="protein sequence ID" value="MXP75954.1"/>
    <property type="molecule type" value="Genomic_DNA"/>
</dbReference>
<dbReference type="InterPro" id="IPR029039">
    <property type="entry name" value="Flavoprotein-like_sf"/>
</dbReference>
<name>A0A7X3SJ25_9FIRM</name>
<dbReference type="InterPro" id="IPR005025">
    <property type="entry name" value="FMN_Rdtase-like_dom"/>
</dbReference>
<dbReference type="Proteomes" id="UP000460412">
    <property type="component" value="Unassembled WGS sequence"/>
</dbReference>
<dbReference type="Pfam" id="PF03358">
    <property type="entry name" value="FMN_red"/>
    <property type="match status" value="1"/>
</dbReference>
<evidence type="ECO:0000313" key="2">
    <source>
        <dbReference type="EMBL" id="MXP75954.1"/>
    </source>
</evidence>
<feature type="domain" description="NADPH-dependent FMN reductase-like" evidence="1">
    <location>
        <begin position="1"/>
        <end position="147"/>
    </location>
</feature>
<protein>
    <submittedName>
        <fullName evidence="2">Flavin reductase</fullName>
    </submittedName>
</protein>
<dbReference type="SUPFAM" id="SSF52218">
    <property type="entry name" value="Flavoproteins"/>
    <property type="match status" value="1"/>
</dbReference>
<dbReference type="GO" id="GO:0016491">
    <property type="term" value="F:oxidoreductase activity"/>
    <property type="evidence" value="ECO:0007669"/>
    <property type="project" value="InterPro"/>
</dbReference>
<evidence type="ECO:0000259" key="1">
    <source>
        <dbReference type="Pfam" id="PF03358"/>
    </source>
</evidence>
<dbReference type="PANTHER" id="PTHR43741:SF4">
    <property type="entry name" value="FMN-DEPENDENT NADH:QUINONE OXIDOREDUCTASE"/>
    <property type="match status" value="1"/>
</dbReference>
<dbReference type="AlphaFoldDB" id="A0A7X3SJ25"/>
<dbReference type="InterPro" id="IPR050104">
    <property type="entry name" value="FMN-dep_NADH:Q_OxRdtase_AzoR1"/>
</dbReference>
<dbReference type="RefSeq" id="WP_159751133.1">
    <property type="nucleotide sequence ID" value="NZ_WUQX01000001.1"/>
</dbReference>
<evidence type="ECO:0000313" key="3">
    <source>
        <dbReference type="Proteomes" id="UP000460412"/>
    </source>
</evidence>